<dbReference type="OrthoDB" id="7408320at2759"/>
<dbReference type="EMBL" id="CADEBD010000344">
    <property type="protein sequence ID" value="CAB3249628.1"/>
    <property type="molecule type" value="Genomic_DNA"/>
</dbReference>
<name>A0A8S1ARB4_ARCPL</name>
<proteinExistence type="predicted"/>
<gene>
    <name evidence="1" type="ORF">APLA_LOCUS12983</name>
</gene>
<organism evidence="1 2">
    <name type="scientific">Arctia plantaginis</name>
    <name type="common">Wood tiger moth</name>
    <name type="synonym">Phalaena plantaginis</name>
    <dbReference type="NCBI Taxonomy" id="874455"/>
    <lineage>
        <taxon>Eukaryota</taxon>
        <taxon>Metazoa</taxon>
        <taxon>Ecdysozoa</taxon>
        <taxon>Arthropoda</taxon>
        <taxon>Hexapoda</taxon>
        <taxon>Insecta</taxon>
        <taxon>Pterygota</taxon>
        <taxon>Neoptera</taxon>
        <taxon>Endopterygota</taxon>
        <taxon>Lepidoptera</taxon>
        <taxon>Glossata</taxon>
        <taxon>Ditrysia</taxon>
        <taxon>Noctuoidea</taxon>
        <taxon>Erebidae</taxon>
        <taxon>Arctiinae</taxon>
        <taxon>Arctia</taxon>
    </lineage>
</organism>
<protein>
    <submittedName>
        <fullName evidence="1">Uncharacterized protein</fullName>
    </submittedName>
</protein>
<sequence length="80" mass="9183">MASNSVTYFRFIVNGQTSDLQPLRARPTNMVLRTERYTEPLQGSRQQYVLGPRWAGARYTDAKSDTTSFTIKCILDVHQQ</sequence>
<reference evidence="1 2" key="1">
    <citation type="submission" date="2020-04" db="EMBL/GenBank/DDBJ databases">
        <authorList>
            <person name="Wallbank WR R."/>
            <person name="Pardo Diaz C."/>
            <person name="Kozak K."/>
            <person name="Martin S."/>
            <person name="Jiggins C."/>
            <person name="Moest M."/>
            <person name="Warren A I."/>
            <person name="Byers J.R.P. K."/>
            <person name="Montejo-Kovacevich G."/>
            <person name="Yen C E."/>
        </authorList>
    </citation>
    <scope>NUCLEOTIDE SEQUENCE [LARGE SCALE GENOMIC DNA]</scope>
</reference>
<accession>A0A8S1ARB4</accession>
<dbReference type="Proteomes" id="UP000494256">
    <property type="component" value="Unassembled WGS sequence"/>
</dbReference>
<dbReference type="AlphaFoldDB" id="A0A8S1ARB4"/>
<evidence type="ECO:0000313" key="1">
    <source>
        <dbReference type="EMBL" id="CAB3249628.1"/>
    </source>
</evidence>
<evidence type="ECO:0000313" key="2">
    <source>
        <dbReference type="Proteomes" id="UP000494256"/>
    </source>
</evidence>
<comment type="caution">
    <text evidence="1">The sequence shown here is derived from an EMBL/GenBank/DDBJ whole genome shotgun (WGS) entry which is preliminary data.</text>
</comment>